<sequence length="66" mass="7297">MPTTESNWPNENVRTEGALLRDYFAAKAMQGILANPAQLDNVNDKSAEWVSRDAYLVADAMLKARG</sequence>
<dbReference type="AlphaFoldDB" id="A0A264VLF0"/>
<reference evidence="1 2" key="1">
    <citation type="submission" date="2017-07" db="EMBL/GenBank/DDBJ databases">
        <title>blaIMP-27 on transferable plasmids in Proteus mirabilis and Providencia rettgeri.</title>
        <authorList>
            <person name="Potter R."/>
        </authorList>
    </citation>
    <scope>NUCLEOTIDE SEQUENCE [LARGE SCALE GENOMIC DNA]</scope>
    <source>
        <strain evidence="1 2">PR1</strain>
    </source>
</reference>
<dbReference type="EMBL" id="NOWC01000045">
    <property type="protein sequence ID" value="OZS72150.1"/>
    <property type="molecule type" value="Genomic_DNA"/>
</dbReference>
<comment type="caution">
    <text evidence="1">The sequence shown here is derived from an EMBL/GenBank/DDBJ whole genome shotgun (WGS) entry which is preliminary data.</text>
</comment>
<dbReference type="Proteomes" id="UP000216001">
    <property type="component" value="Unassembled WGS sequence"/>
</dbReference>
<accession>A0A264VLF0</accession>
<organism evidence="1 2">
    <name type="scientific">Providencia rettgeri</name>
    <dbReference type="NCBI Taxonomy" id="587"/>
    <lineage>
        <taxon>Bacteria</taxon>
        <taxon>Pseudomonadati</taxon>
        <taxon>Pseudomonadota</taxon>
        <taxon>Gammaproteobacteria</taxon>
        <taxon>Enterobacterales</taxon>
        <taxon>Morganellaceae</taxon>
        <taxon>Providencia</taxon>
    </lineage>
</organism>
<proteinExistence type="predicted"/>
<protein>
    <submittedName>
        <fullName evidence="1">Uncharacterized protein</fullName>
    </submittedName>
</protein>
<evidence type="ECO:0000313" key="1">
    <source>
        <dbReference type="EMBL" id="OZS72150.1"/>
    </source>
</evidence>
<gene>
    <name evidence="1" type="ORF">CHI95_23400</name>
</gene>
<evidence type="ECO:0000313" key="2">
    <source>
        <dbReference type="Proteomes" id="UP000216001"/>
    </source>
</evidence>
<name>A0A264VLF0_PRORE</name>
<dbReference type="STRING" id="587.RB151_032590"/>